<keyword evidence="2" id="KW-0472">Membrane</keyword>
<feature type="compositionally biased region" description="Basic and acidic residues" evidence="1">
    <location>
        <begin position="330"/>
        <end position="344"/>
    </location>
</feature>
<protein>
    <submittedName>
        <fullName evidence="4">Flagellar MS-ring protein</fullName>
    </submittedName>
</protein>
<dbReference type="InterPro" id="IPR043427">
    <property type="entry name" value="YscJ/FliF"/>
</dbReference>
<keyword evidence="2" id="KW-0812">Transmembrane</keyword>
<dbReference type="EMBL" id="CP036298">
    <property type="protein sequence ID" value="QDV27112.1"/>
    <property type="molecule type" value="Genomic_DNA"/>
</dbReference>
<accession>A0A518GET7</accession>
<keyword evidence="2" id="KW-1133">Transmembrane helix</keyword>
<keyword evidence="4" id="KW-0966">Cell projection</keyword>
<reference evidence="4 5" key="1">
    <citation type="submission" date="2019-02" db="EMBL/GenBank/DDBJ databases">
        <title>Deep-cultivation of Planctomycetes and their phenomic and genomic characterization uncovers novel biology.</title>
        <authorList>
            <person name="Wiegand S."/>
            <person name="Jogler M."/>
            <person name="Boedeker C."/>
            <person name="Pinto D."/>
            <person name="Vollmers J."/>
            <person name="Rivas-Marin E."/>
            <person name="Kohn T."/>
            <person name="Peeters S.H."/>
            <person name="Heuer A."/>
            <person name="Rast P."/>
            <person name="Oberbeckmann S."/>
            <person name="Bunk B."/>
            <person name="Jeske O."/>
            <person name="Meyerdierks A."/>
            <person name="Storesund J.E."/>
            <person name="Kallscheuer N."/>
            <person name="Luecker S."/>
            <person name="Lage O.M."/>
            <person name="Pohl T."/>
            <person name="Merkel B.J."/>
            <person name="Hornburger P."/>
            <person name="Mueller R.-W."/>
            <person name="Bruemmer F."/>
            <person name="Labrenz M."/>
            <person name="Spormann A.M."/>
            <person name="Op den Camp H."/>
            <person name="Overmann J."/>
            <person name="Amann R."/>
            <person name="Jetten M.S.M."/>
            <person name="Mascher T."/>
            <person name="Medema M.H."/>
            <person name="Devos D.P."/>
            <person name="Kaster A.-K."/>
            <person name="Ovreas L."/>
            <person name="Rohde M."/>
            <person name="Galperin M.Y."/>
            <person name="Jogler C."/>
        </authorList>
    </citation>
    <scope>NUCLEOTIDE SEQUENCE [LARGE SCALE GENOMIC DNA]</scope>
    <source>
        <strain evidence="4 5">Q31a</strain>
    </source>
</reference>
<feature type="compositionally biased region" description="Polar residues" evidence="1">
    <location>
        <begin position="312"/>
        <end position="328"/>
    </location>
</feature>
<keyword evidence="4" id="KW-0282">Flagellum</keyword>
<evidence type="ECO:0000259" key="3">
    <source>
        <dbReference type="Pfam" id="PF01514"/>
    </source>
</evidence>
<evidence type="ECO:0000313" key="4">
    <source>
        <dbReference type="EMBL" id="QDV27112.1"/>
    </source>
</evidence>
<sequence length="563" mass="61420">MNALSQIGKQITDLLASMTPSARIMAGLMVGVIVVSLGWIFNASNTTQYEPLLGGSFSNEQLDRMEYAFGEAQLRGYTRLGRQIKIPSGEKDLYLKALAESNATPATWGSEMEKALNASSIFESAEKLAGRKQNAKERELAGVLQQIRGIEFAAVFTDEMRTGFTRNTDRVCSVYVRGPFDEKISPSTLRTVSKMVSRSFAGLPEEKIGVIDLGSTNFYQASDDPNSLGENPYLTQQMEWEQKYKDQVASLLSNYGNIQLDVNVELDPTLEEESEKLSYDPTAVSVQSSTSRKDVENQRASPGGRPGAYPNEVTTNGAASLTASALDQSSKTKESEENEKRIAGHEATRKRMAGLVPRKVSVFVGVPDSYYREVWLHRQELLPEAERETEYTLAAATEMQAEIETQIRTAVAGIPVGIRAGEETKPFVNVTTYADLPAPEIAGPTFAENSMAWLGESWSTLALLLVLVMSLGMMFSWVRAQSTAPADEKFSEGFGLEIPSQIDDELELSEAGEFTGDGVAGGARPKASFNLTGSDMKEDLSSLIQENPDAAVNLLKTWIGEAA</sequence>
<dbReference type="KEGG" id="ahel:Q31a_54990"/>
<dbReference type="PANTHER" id="PTHR30046:SF0">
    <property type="entry name" value="FLAGELLAR M-RING PROTEIN"/>
    <property type="match status" value="1"/>
</dbReference>
<evidence type="ECO:0000313" key="5">
    <source>
        <dbReference type="Proteomes" id="UP000318017"/>
    </source>
</evidence>
<feature type="region of interest" description="Disordered" evidence="1">
    <location>
        <begin position="271"/>
        <end position="344"/>
    </location>
</feature>
<dbReference type="AlphaFoldDB" id="A0A518GET7"/>
<dbReference type="Proteomes" id="UP000318017">
    <property type="component" value="Chromosome"/>
</dbReference>
<feature type="transmembrane region" description="Helical" evidence="2">
    <location>
        <begin position="21"/>
        <end position="41"/>
    </location>
</feature>
<dbReference type="InterPro" id="IPR006182">
    <property type="entry name" value="FliF_N_dom"/>
</dbReference>
<name>A0A518GET7_9BACT</name>
<evidence type="ECO:0000256" key="2">
    <source>
        <dbReference type="SAM" id="Phobius"/>
    </source>
</evidence>
<dbReference type="PANTHER" id="PTHR30046">
    <property type="entry name" value="FLAGELLAR M-RING PROTEIN"/>
    <property type="match status" value="1"/>
</dbReference>
<gene>
    <name evidence="4" type="ORF">Q31a_54990</name>
</gene>
<dbReference type="RefSeq" id="WP_145083994.1">
    <property type="nucleotide sequence ID" value="NZ_CP036298.1"/>
</dbReference>
<evidence type="ECO:0000256" key="1">
    <source>
        <dbReference type="SAM" id="MobiDB-lite"/>
    </source>
</evidence>
<organism evidence="4 5">
    <name type="scientific">Aureliella helgolandensis</name>
    <dbReference type="NCBI Taxonomy" id="2527968"/>
    <lineage>
        <taxon>Bacteria</taxon>
        <taxon>Pseudomonadati</taxon>
        <taxon>Planctomycetota</taxon>
        <taxon>Planctomycetia</taxon>
        <taxon>Pirellulales</taxon>
        <taxon>Pirellulaceae</taxon>
        <taxon>Aureliella</taxon>
    </lineage>
</organism>
<dbReference type="OrthoDB" id="268872at2"/>
<keyword evidence="5" id="KW-1185">Reference proteome</keyword>
<dbReference type="Pfam" id="PF01514">
    <property type="entry name" value="YscJ_FliF"/>
    <property type="match status" value="1"/>
</dbReference>
<feature type="domain" description="Flagellar M-ring N-terminal" evidence="3">
    <location>
        <begin position="46"/>
        <end position="212"/>
    </location>
</feature>
<keyword evidence="4" id="KW-0969">Cilium</keyword>
<proteinExistence type="predicted"/>